<accession>A0AA36M4V2</accession>
<proteinExistence type="predicted"/>
<keyword evidence="3" id="KW-1185">Reference proteome</keyword>
<evidence type="ECO:0000313" key="2">
    <source>
        <dbReference type="EMBL" id="CAJ0598233.1"/>
    </source>
</evidence>
<feature type="transmembrane region" description="Helical" evidence="1">
    <location>
        <begin position="46"/>
        <end position="69"/>
    </location>
</feature>
<dbReference type="Proteomes" id="UP001176961">
    <property type="component" value="Unassembled WGS sequence"/>
</dbReference>
<gene>
    <name evidence="2" type="ORF">CYNAS_LOCUS10216</name>
</gene>
<feature type="transmembrane region" description="Helical" evidence="1">
    <location>
        <begin position="12"/>
        <end position="40"/>
    </location>
</feature>
<comment type="caution">
    <text evidence="2">The sequence shown here is derived from an EMBL/GenBank/DDBJ whole genome shotgun (WGS) entry which is preliminary data.</text>
</comment>
<evidence type="ECO:0000256" key="1">
    <source>
        <dbReference type="SAM" id="Phobius"/>
    </source>
</evidence>
<evidence type="ECO:0000313" key="3">
    <source>
        <dbReference type="Proteomes" id="UP001176961"/>
    </source>
</evidence>
<dbReference type="AlphaFoldDB" id="A0AA36M4V2"/>
<protein>
    <submittedName>
        <fullName evidence="2">Uncharacterized protein</fullName>
    </submittedName>
</protein>
<keyword evidence="1" id="KW-1133">Transmembrane helix</keyword>
<reference evidence="2" key="1">
    <citation type="submission" date="2023-07" db="EMBL/GenBank/DDBJ databases">
        <authorList>
            <consortium name="CYATHOMIX"/>
        </authorList>
    </citation>
    <scope>NUCLEOTIDE SEQUENCE</scope>
    <source>
        <strain evidence="2">N/A</strain>
    </source>
</reference>
<dbReference type="EMBL" id="CATQJL010000223">
    <property type="protein sequence ID" value="CAJ0598233.1"/>
    <property type="molecule type" value="Genomic_DNA"/>
</dbReference>
<name>A0AA36M4V2_CYLNA</name>
<keyword evidence="1" id="KW-0812">Transmembrane</keyword>
<sequence>MGSIFGAQMTKAGFLVPQIVVLVFQAGLYIIGTFALIIISVTSAKITWIALLIIFFFALFTTTNLILLVRYHRVLEEKNIALKALLANTKSVHFKERRGS</sequence>
<organism evidence="2 3">
    <name type="scientific">Cylicocyclus nassatus</name>
    <name type="common">Nematode worm</name>
    <dbReference type="NCBI Taxonomy" id="53992"/>
    <lineage>
        <taxon>Eukaryota</taxon>
        <taxon>Metazoa</taxon>
        <taxon>Ecdysozoa</taxon>
        <taxon>Nematoda</taxon>
        <taxon>Chromadorea</taxon>
        <taxon>Rhabditida</taxon>
        <taxon>Rhabditina</taxon>
        <taxon>Rhabditomorpha</taxon>
        <taxon>Strongyloidea</taxon>
        <taxon>Strongylidae</taxon>
        <taxon>Cylicocyclus</taxon>
    </lineage>
</organism>
<keyword evidence="1" id="KW-0472">Membrane</keyword>